<evidence type="ECO:0000313" key="2">
    <source>
        <dbReference type="EMBL" id="MBL0720019.1"/>
    </source>
</evidence>
<organism evidence="2 3">
    <name type="scientific">Aquariibacter lacus</name>
    <dbReference type="NCBI Taxonomy" id="2801332"/>
    <lineage>
        <taxon>Bacteria</taxon>
        <taxon>Pseudomonadati</taxon>
        <taxon>Pseudomonadota</taxon>
        <taxon>Betaproteobacteria</taxon>
        <taxon>Burkholderiales</taxon>
        <taxon>Sphaerotilaceae</taxon>
        <taxon>Aquariibacter</taxon>
    </lineage>
</organism>
<gene>
    <name evidence="2" type="ORF">JI742_08980</name>
</gene>
<dbReference type="Proteomes" id="UP000643207">
    <property type="component" value="Unassembled WGS sequence"/>
</dbReference>
<dbReference type="EMBL" id="JAERRA010000001">
    <property type="protein sequence ID" value="MBL0720019.1"/>
    <property type="molecule type" value="Genomic_DNA"/>
</dbReference>
<protein>
    <submittedName>
        <fullName evidence="2">Uncharacterized protein</fullName>
    </submittedName>
</protein>
<dbReference type="RefSeq" id="WP_201825738.1">
    <property type="nucleotide sequence ID" value="NZ_JAERRA010000001.1"/>
</dbReference>
<dbReference type="AlphaFoldDB" id="A0A9X1BRK0"/>
<feature type="region of interest" description="Disordered" evidence="1">
    <location>
        <begin position="26"/>
        <end position="47"/>
    </location>
</feature>
<comment type="caution">
    <text evidence="2">The sequence shown here is derived from an EMBL/GenBank/DDBJ whole genome shotgun (WGS) entry which is preliminary data.</text>
</comment>
<name>A0A9X1BRK0_9BURK</name>
<evidence type="ECO:0000256" key="1">
    <source>
        <dbReference type="SAM" id="MobiDB-lite"/>
    </source>
</evidence>
<proteinExistence type="predicted"/>
<evidence type="ECO:0000313" key="3">
    <source>
        <dbReference type="Proteomes" id="UP000643207"/>
    </source>
</evidence>
<reference evidence="2 3" key="1">
    <citation type="submission" date="2021-01" db="EMBL/GenBank/DDBJ databases">
        <title>Piscinibacter sp. Jin2 Genome sequencing and assembly.</title>
        <authorList>
            <person name="Kim I."/>
        </authorList>
    </citation>
    <scope>NUCLEOTIDE SEQUENCE [LARGE SCALE GENOMIC DNA]</scope>
    <source>
        <strain evidence="2 3">Jin2</strain>
    </source>
</reference>
<sequence length="80" mass="8506">MNLSPVLPALPRAASLRRPLTPFRSERHVAPLPSPGRAVRISTDPRDPRRAVIGGTIGQVCAALEGMVAVEALGSLSRRD</sequence>
<keyword evidence="3" id="KW-1185">Reference proteome</keyword>
<accession>A0A9X1BRK0</accession>